<evidence type="ECO:0000259" key="12">
    <source>
        <dbReference type="Pfam" id="PF01529"/>
    </source>
</evidence>
<evidence type="ECO:0000256" key="5">
    <source>
        <dbReference type="ARBA" id="ARBA00023136"/>
    </source>
</evidence>
<feature type="compositionally biased region" description="Low complexity" evidence="11">
    <location>
        <begin position="16"/>
        <end position="31"/>
    </location>
</feature>
<evidence type="ECO:0000256" key="9">
    <source>
        <dbReference type="ARBA" id="ARBA00048048"/>
    </source>
</evidence>
<comment type="catalytic activity">
    <reaction evidence="9 10">
        <text>L-cysteinyl-[protein] + hexadecanoyl-CoA = S-hexadecanoyl-L-cysteinyl-[protein] + CoA</text>
        <dbReference type="Rhea" id="RHEA:36683"/>
        <dbReference type="Rhea" id="RHEA-COMP:10131"/>
        <dbReference type="Rhea" id="RHEA-COMP:11032"/>
        <dbReference type="ChEBI" id="CHEBI:29950"/>
        <dbReference type="ChEBI" id="CHEBI:57287"/>
        <dbReference type="ChEBI" id="CHEBI:57379"/>
        <dbReference type="ChEBI" id="CHEBI:74151"/>
        <dbReference type="EC" id="2.3.1.225"/>
    </reaction>
</comment>
<gene>
    <name evidence="13" type="ORF">AMON00008_LOCUS22172</name>
</gene>
<protein>
    <recommendedName>
        <fullName evidence="10">Palmitoyltransferase</fullName>
        <ecNumber evidence="10">2.3.1.225</ecNumber>
    </recommendedName>
</protein>
<sequence>MVPLEVEAPPAPSQPARPSRSRGPGARSSRPADPEPPEPPPLEIARALAAEWASAGRRPLVHEVWSRLGFKGRLRCGGRCVTGPPVVDFKFNVCTWVTILLPSAFYFWACGPELWEWCPLVPVCTALLLLTTVALLLLTSCTDPGIVPRPVLQLLVEDLEQEVQEAIGCSDWPTDTSRTAPDPEIRKQLEPLGFDWCRHCRMWQPPRAKHCRDCGCCVLRNDHHCPFVNNCIGQRNYAFFCAMLFTGSCLGVAVLGGISVWWGSTQDDPDKSTQMLMSALVVGPTSAVVLGLVGLVGFHAVLVCRGRTTREALTGRIRGNGPTLWTVRGPSLLPTRREVHFPPMEV</sequence>
<organism evidence="13">
    <name type="scientific">Alexandrium monilatum</name>
    <dbReference type="NCBI Taxonomy" id="311494"/>
    <lineage>
        <taxon>Eukaryota</taxon>
        <taxon>Sar</taxon>
        <taxon>Alveolata</taxon>
        <taxon>Dinophyceae</taxon>
        <taxon>Gonyaulacales</taxon>
        <taxon>Pyrocystaceae</taxon>
        <taxon>Alexandrium</taxon>
    </lineage>
</organism>
<evidence type="ECO:0000256" key="1">
    <source>
        <dbReference type="ARBA" id="ARBA00004127"/>
    </source>
</evidence>
<feature type="domain" description="Palmitoyltransferase DHHC" evidence="12">
    <location>
        <begin position="195"/>
        <end position="313"/>
    </location>
</feature>
<dbReference type="GO" id="GO:0006612">
    <property type="term" value="P:protein targeting to membrane"/>
    <property type="evidence" value="ECO:0007669"/>
    <property type="project" value="TreeGrafter"/>
</dbReference>
<feature type="transmembrane region" description="Helical" evidence="10">
    <location>
        <begin position="275"/>
        <end position="302"/>
    </location>
</feature>
<keyword evidence="2 10" id="KW-0808">Transferase</keyword>
<proteinExistence type="inferred from homology"/>
<comment type="subcellular location">
    <subcellularLocation>
        <location evidence="1">Endomembrane system</location>
        <topology evidence="1">Multi-pass membrane protein</topology>
    </subcellularLocation>
</comment>
<dbReference type="PANTHER" id="PTHR22883:SF43">
    <property type="entry name" value="PALMITOYLTRANSFERASE APP"/>
    <property type="match status" value="1"/>
</dbReference>
<keyword evidence="3 10" id="KW-0812">Transmembrane</keyword>
<dbReference type="GO" id="GO:0005794">
    <property type="term" value="C:Golgi apparatus"/>
    <property type="evidence" value="ECO:0007669"/>
    <property type="project" value="TreeGrafter"/>
</dbReference>
<dbReference type="EMBL" id="HBNR01032353">
    <property type="protein sequence ID" value="CAE4586929.1"/>
    <property type="molecule type" value="Transcribed_RNA"/>
</dbReference>
<dbReference type="InterPro" id="IPR039859">
    <property type="entry name" value="PFA4/ZDH16/20/ERF2-like"/>
</dbReference>
<dbReference type="PANTHER" id="PTHR22883">
    <property type="entry name" value="ZINC FINGER DHHC DOMAIN CONTAINING PROTEIN"/>
    <property type="match status" value="1"/>
</dbReference>
<dbReference type="Pfam" id="PF01529">
    <property type="entry name" value="DHHC"/>
    <property type="match status" value="1"/>
</dbReference>
<feature type="region of interest" description="Disordered" evidence="11">
    <location>
        <begin position="1"/>
        <end position="41"/>
    </location>
</feature>
<evidence type="ECO:0000256" key="8">
    <source>
        <dbReference type="ARBA" id="ARBA00023315"/>
    </source>
</evidence>
<evidence type="ECO:0000256" key="10">
    <source>
        <dbReference type="RuleBase" id="RU079119"/>
    </source>
</evidence>
<evidence type="ECO:0000256" key="2">
    <source>
        <dbReference type="ARBA" id="ARBA00022679"/>
    </source>
</evidence>
<evidence type="ECO:0000256" key="11">
    <source>
        <dbReference type="SAM" id="MobiDB-lite"/>
    </source>
</evidence>
<evidence type="ECO:0000313" key="13">
    <source>
        <dbReference type="EMBL" id="CAE4586929.1"/>
    </source>
</evidence>
<dbReference type="GO" id="GO:0019706">
    <property type="term" value="F:protein-cysteine S-palmitoyltransferase activity"/>
    <property type="evidence" value="ECO:0007669"/>
    <property type="project" value="UniProtKB-EC"/>
</dbReference>
<feature type="transmembrane region" description="Helical" evidence="10">
    <location>
        <begin position="237"/>
        <end position="263"/>
    </location>
</feature>
<comment type="similarity">
    <text evidence="10">Belongs to the DHHC palmitoyltransferase family.</text>
</comment>
<dbReference type="EC" id="2.3.1.225" evidence="10"/>
<dbReference type="GO" id="GO:0005783">
    <property type="term" value="C:endoplasmic reticulum"/>
    <property type="evidence" value="ECO:0007669"/>
    <property type="project" value="TreeGrafter"/>
</dbReference>
<name>A0A7S4QL39_9DINO</name>
<feature type="transmembrane region" description="Helical" evidence="10">
    <location>
        <begin position="120"/>
        <end position="139"/>
    </location>
</feature>
<evidence type="ECO:0000256" key="4">
    <source>
        <dbReference type="ARBA" id="ARBA00022989"/>
    </source>
</evidence>
<reference evidence="13" key="1">
    <citation type="submission" date="2021-01" db="EMBL/GenBank/DDBJ databases">
        <authorList>
            <person name="Corre E."/>
            <person name="Pelletier E."/>
            <person name="Niang G."/>
            <person name="Scheremetjew M."/>
            <person name="Finn R."/>
            <person name="Kale V."/>
            <person name="Holt S."/>
            <person name="Cochrane G."/>
            <person name="Meng A."/>
            <person name="Brown T."/>
            <person name="Cohen L."/>
        </authorList>
    </citation>
    <scope>NUCLEOTIDE SEQUENCE</scope>
    <source>
        <strain evidence="13">CCMP3105</strain>
    </source>
</reference>
<keyword evidence="6" id="KW-0564">Palmitate</keyword>
<evidence type="ECO:0000256" key="3">
    <source>
        <dbReference type="ARBA" id="ARBA00022692"/>
    </source>
</evidence>
<keyword evidence="4 10" id="KW-1133">Transmembrane helix</keyword>
<dbReference type="PROSITE" id="PS50216">
    <property type="entry name" value="DHHC"/>
    <property type="match status" value="1"/>
</dbReference>
<dbReference type="AlphaFoldDB" id="A0A7S4QL39"/>
<evidence type="ECO:0000256" key="7">
    <source>
        <dbReference type="ARBA" id="ARBA00023288"/>
    </source>
</evidence>
<keyword evidence="7" id="KW-0449">Lipoprotein</keyword>
<dbReference type="InterPro" id="IPR001594">
    <property type="entry name" value="Palmitoyltrfase_DHHC"/>
</dbReference>
<comment type="domain">
    <text evidence="10">The DHHC domain is required for palmitoyltransferase activity.</text>
</comment>
<accession>A0A7S4QL39</accession>
<keyword evidence="5 10" id="KW-0472">Membrane</keyword>
<keyword evidence="8 10" id="KW-0012">Acyltransferase</keyword>
<evidence type="ECO:0000256" key="6">
    <source>
        <dbReference type="ARBA" id="ARBA00023139"/>
    </source>
</evidence>